<protein>
    <submittedName>
        <fullName evidence="1">Uncharacterized protein</fullName>
    </submittedName>
</protein>
<dbReference type="AlphaFoldDB" id="A0A1Y5PMY5"/>
<dbReference type="KEGG" id="sphu:SPPYR_0273"/>
<organism evidence="1">
    <name type="scientific">uncultured Sphingopyxis sp</name>
    <dbReference type="NCBI Taxonomy" id="310581"/>
    <lineage>
        <taxon>Bacteria</taxon>
        <taxon>Pseudomonadati</taxon>
        <taxon>Pseudomonadota</taxon>
        <taxon>Alphaproteobacteria</taxon>
        <taxon>Sphingomonadales</taxon>
        <taxon>Sphingomonadaceae</taxon>
        <taxon>Sphingopyxis</taxon>
        <taxon>environmental samples</taxon>
    </lineage>
</organism>
<proteinExistence type="predicted"/>
<dbReference type="EMBL" id="LT598653">
    <property type="protein sequence ID" value="SBV31393.1"/>
    <property type="molecule type" value="Genomic_DNA"/>
</dbReference>
<evidence type="ECO:0000313" key="1">
    <source>
        <dbReference type="EMBL" id="SBV31393.1"/>
    </source>
</evidence>
<reference evidence="1" key="1">
    <citation type="submission" date="2016-03" db="EMBL/GenBank/DDBJ databases">
        <authorList>
            <person name="Ploux O."/>
        </authorList>
    </citation>
    <scope>NUCLEOTIDE SEQUENCE</scope>
    <source>
        <strain evidence="1">UC10</strain>
    </source>
</reference>
<name>A0A1Y5PMY5_9SPHN</name>
<gene>
    <name evidence="1" type="ORF">SPPYR_0273</name>
</gene>
<sequence length="152" mass="16081">MYAFVDRPVESLCNSGRFLLWAMRAWVSAAERGRCPPQMLHRGFSAVNAARALPDFHVAMVLLGGDAVETLVLAPLPCLQISEDEAILLGLWRDISLESTANAHATLALLAEGDSAGPIAKAMGAAIDRLLAAGFDMPALAAGAMTHQESPK</sequence>
<accession>A0A1Y5PMY5</accession>
<dbReference type="RefSeq" id="WP_295322850.1">
    <property type="nucleotide sequence ID" value="NZ_LT598653.1"/>
</dbReference>